<feature type="domain" description="Beta-lactamase-related" evidence="2">
    <location>
        <begin position="72"/>
        <end position="391"/>
    </location>
</feature>
<keyword evidence="4" id="KW-1185">Reference proteome</keyword>
<dbReference type="Gene3D" id="3.40.710.10">
    <property type="entry name" value="DD-peptidase/beta-lactamase superfamily"/>
    <property type="match status" value="1"/>
</dbReference>
<feature type="region of interest" description="Disordered" evidence="1">
    <location>
        <begin position="488"/>
        <end position="553"/>
    </location>
</feature>
<dbReference type="EMBL" id="BMTF01000005">
    <property type="protein sequence ID" value="GGV81429.1"/>
    <property type="molecule type" value="Genomic_DNA"/>
</dbReference>
<feature type="compositionally biased region" description="Basic and acidic residues" evidence="1">
    <location>
        <begin position="462"/>
        <end position="476"/>
    </location>
</feature>
<dbReference type="SUPFAM" id="SSF56601">
    <property type="entry name" value="beta-lactamase/transpeptidase-like"/>
    <property type="match status" value="1"/>
</dbReference>
<evidence type="ECO:0000313" key="3">
    <source>
        <dbReference type="EMBL" id="GGV81429.1"/>
    </source>
</evidence>
<protein>
    <recommendedName>
        <fullName evidence="2">Beta-lactamase-related domain-containing protein</fullName>
    </recommendedName>
</protein>
<organism evidence="3 4">
    <name type="scientific">Streptomyces gelaticus</name>
    <dbReference type="NCBI Taxonomy" id="285446"/>
    <lineage>
        <taxon>Bacteria</taxon>
        <taxon>Bacillati</taxon>
        <taxon>Actinomycetota</taxon>
        <taxon>Actinomycetes</taxon>
        <taxon>Kitasatosporales</taxon>
        <taxon>Streptomycetaceae</taxon>
        <taxon>Streptomyces</taxon>
    </lineage>
</organism>
<dbReference type="InterPro" id="IPR050789">
    <property type="entry name" value="Diverse_Enzym_Activities"/>
</dbReference>
<evidence type="ECO:0000313" key="4">
    <source>
        <dbReference type="Proteomes" id="UP000660675"/>
    </source>
</evidence>
<sequence>MAADMAATGRTQGRRWRTGLGKSVGAVLVAGALAGLVPADAAAQGAESRTTAPTGAASRTTDADGAGAMRRIDAFVRDRLDATGTPGAALAVIEGGRFVHQRGFGEDGRGRAVTPDTPFLWGSVSKPVTGLAVMQLVEAGRVNLDEPVRTYLPRFRLADPDMSDRITVRHLLTNTSGIPASASGEIGDRYDNAPGALADSVRDLARIAPTAPPGESYAYSSAGYAVLGALVEEVSGRPFGTYLHEKILDPLGMDHVVATEQDFERERVTPGHRSFFGVPVRFDAPYDTAGVPFGHVGGSLRDLTRFVRAELDGGRLDGRRVLSAKGTADTQRGHVAGSVGRYGLGWSVGTLKGTGERMVWKDGALPGHHAMVIMLPDSDRAVIVLQNAYHQLRAQEFGDAAFGAARMLSGASPRTTPTDPLALVLPWTTAGLAAVLLFCLGPGPAPPAPTTRGGPRPLPAQDRADHHRVARHHADPRGAPVVAALDHGRHAGHGTAVDPRRGTEPGDRRRARPAARRGACGPCRLGPTTPADRAISTGNPRSTIAERGFSHVY</sequence>
<evidence type="ECO:0000259" key="2">
    <source>
        <dbReference type="Pfam" id="PF00144"/>
    </source>
</evidence>
<evidence type="ECO:0000256" key="1">
    <source>
        <dbReference type="SAM" id="MobiDB-lite"/>
    </source>
</evidence>
<dbReference type="InterPro" id="IPR001466">
    <property type="entry name" value="Beta-lactam-related"/>
</dbReference>
<dbReference type="Proteomes" id="UP000660675">
    <property type="component" value="Unassembled WGS sequence"/>
</dbReference>
<gene>
    <name evidence="3" type="ORF">GCM10015535_21340</name>
</gene>
<reference evidence="4" key="1">
    <citation type="journal article" date="2019" name="Int. J. Syst. Evol. Microbiol.">
        <title>The Global Catalogue of Microorganisms (GCM) 10K type strain sequencing project: providing services to taxonomists for standard genome sequencing and annotation.</title>
        <authorList>
            <consortium name="The Broad Institute Genomics Platform"/>
            <consortium name="The Broad Institute Genome Sequencing Center for Infectious Disease"/>
            <person name="Wu L."/>
            <person name="Ma J."/>
        </authorList>
    </citation>
    <scope>NUCLEOTIDE SEQUENCE [LARGE SCALE GENOMIC DNA]</scope>
    <source>
        <strain evidence="4">JCM 4376</strain>
    </source>
</reference>
<name>A0ABQ2VZB8_9ACTN</name>
<feature type="region of interest" description="Disordered" evidence="1">
    <location>
        <begin position="446"/>
        <end position="476"/>
    </location>
</feature>
<comment type="caution">
    <text evidence="3">The sequence shown here is derived from an EMBL/GenBank/DDBJ whole genome shotgun (WGS) entry which is preliminary data.</text>
</comment>
<feature type="compositionally biased region" description="Low complexity" evidence="1">
    <location>
        <begin position="516"/>
        <end position="527"/>
    </location>
</feature>
<dbReference type="PANTHER" id="PTHR43283">
    <property type="entry name" value="BETA-LACTAMASE-RELATED"/>
    <property type="match status" value="1"/>
</dbReference>
<feature type="compositionally biased region" description="Basic and acidic residues" evidence="1">
    <location>
        <begin position="498"/>
        <end position="508"/>
    </location>
</feature>
<accession>A0ABQ2VZB8</accession>
<dbReference type="InterPro" id="IPR012338">
    <property type="entry name" value="Beta-lactam/transpept-like"/>
</dbReference>
<proteinExistence type="predicted"/>
<dbReference type="Pfam" id="PF00144">
    <property type="entry name" value="Beta-lactamase"/>
    <property type="match status" value="1"/>
</dbReference>